<evidence type="ECO:0000313" key="3">
    <source>
        <dbReference type="Proteomes" id="UP000221168"/>
    </source>
</evidence>
<dbReference type="Pfam" id="PF02371">
    <property type="entry name" value="Transposase_20"/>
    <property type="match status" value="1"/>
</dbReference>
<dbReference type="RefSeq" id="WP_099305956.1">
    <property type="nucleotide sequence ID" value="NZ_PDVP01000003.1"/>
</dbReference>
<dbReference type="InterPro" id="IPR003346">
    <property type="entry name" value="Transposase_20"/>
</dbReference>
<comment type="caution">
    <text evidence="2">The sequence shown here is derived from an EMBL/GenBank/DDBJ whole genome shotgun (WGS) entry which is preliminary data.</text>
</comment>
<proteinExistence type="predicted"/>
<organism evidence="2 3">
    <name type="scientific">Zhengella mangrovi</name>
    <dbReference type="NCBI Taxonomy" id="1982044"/>
    <lineage>
        <taxon>Bacteria</taxon>
        <taxon>Pseudomonadati</taxon>
        <taxon>Pseudomonadota</taxon>
        <taxon>Alphaproteobacteria</taxon>
        <taxon>Hyphomicrobiales</taxon>
        <taxon>Notoacmeibacteraceae</taxon>
        <taxon>Zhengella</taxon>
    </lineage>
</organism>
<dbReference type="InterPro" id="IPR047650">
    <property type="entry name" value="Transpos_IS110"/>
</dbReference>
<accession>A0A2G1QQN7</accession>
<dbReference type="GO" id="GO:0003677">
    <property type="term" value="F:DNA binding"/>
    <property type="evidence" value="ECO:0007669"/>
    <property type="project" value="InterPro"/>
</dbReference>
<dbReference type="Proteomes" id="UP000221168">
    <property type="component" value="Unassembled WGS sequence"/>
</dbReference>
<dbReference type="PANTHER" id="PTHR33055:SF3">
    <property type="entry name" value="PUTATIVE TRANSPOSASE FOR IS117-RELATED"/>
    <property type="match status" value="1"/>
</dbReference>
<reference evidence="2 3" key="1">
    <citation type="submission" date="2017-10" db="EMBL/GenBank/DDBJ databases">
        <title>Sedimentibacterium mangrovi gen. nov., sp. nov., a novel member of family Phyllobacteriacea isolated from mangrove sediment.</title>
        <authorList>
            <person name="Liao H."/>
            <person name="Tian Y."/>
        </authorList>
    </citation>
    <scope>NUCLEOTIDE SEQUENCE [LARGE SCALE GENOMIC DNA]</scope>
    <source>
        <strain evidence="2 3">X9-2-2</strain>
    </source>
</reference>
<dbReference type="PANTHER" id="PTHR33055">
    <property type="entry name" value="TRANSPOSASE FOR INSERTION SEQUENCE ELEMENT IS1111A"/>
    <property type="match status" value="1"/>
</dbReference>
<dbReference type="AlphaFoldDB" id="A0A2G1QQN7"/>
<evidence type="ECO:0000313" key="2">
    <source>
        <dbReference type="EMBL" id="PHP67789.1"/>
    </source>
</evidence>
<protein>
    <recommendedName>
        <fullName evidence="1">Transposase IS116/IS110/IS902 C-terminal domain-containing protein</fullName>
    </recommendedName>
</protein>
<feature type="domain" description="Transposase IS116/IS110/IS902 C-terminal" evidence="1">
    <location>
        <begin position="1"/>
        <end position="73"/>
    </location>
</feature>
<evidence type="ECO:0000259" key="1">
    <source>
        <dbReference type="Pfam" id="PF02371"/>
    </source>
</evidence>
<keyword evidence="3" id="KW-1185">Reference proteome</keyword>
<dbReference type="GO" id="GO:0006313">
    <property type="term" value="P:DNA transposition"/>
    <property type="evidence" value="ECO:0007669"/>
    <property type="project" value="InterPro"/>
</dbReference>
<dbReference type="GO" id="GO:0004803">
    <property type="term" value="F:transposase activity"/>
    <property type="evidence" value="ECO:0007669"/>
    <property type="project" value="InterPro"/>
</dbReference>
<sequence>MPGTGPIAASAIEAAVHDPSQFRSGCQFAARLGLTARPHSSGGQKRLGGISKRGDGYLRRFLIVGVAAVVRMIRRDTNRQLWLAALMERKTVRVATVGPADICLHGSRGQS</sequence>
<dbReference type="EMBL" id="PDVP01000003">
    <property type="protein sequence ID" value="PHP67789.1"/>
    <property type="molecule type" value="Genomic_DNA"/>
</dbReference>
<name>A0A2G1QQN7_9HYPH</name>
<gene>
    <name evidence="2" type="ORF">CSC94_08920</name>
</gene>